<dbReference type="GO" id="GO:0005524">
    <property type="term" value="F:ATP binding"/>
    <property type="evidence" value="ECO:0007669"/>
    <property type="project" value="UniProtKB-UniRule"/>
</dbReference>
<evidence type="ECO:0000256" key="2">
    <source>
        <dbReference type="ARBA" id="ARBA00004801"/>
    </source>
</evidence>
<feature type="domain" description="Carbohydrate kinase PfkB" evidence="11">
    <location>
        <begin position="50"/>
        <end position="105"/>
    </location>
</feature>
<evidence type="ECO:0000313" key="12">
    <source>
        <dbReference type="EMBL" id="KAH0433786.1"/>
    </source>
</evidence>
<evidence type="ECO:0000259" key="11">
    <source>
        <dbReference type="Pfam" id="PF00294"/>
    </source>
</evidence>
<dbReference type="GO" id="GO:0006144">
    <property type="term" value="P:purine nucleobase metabolic process"/>
    <property type="evidence" value="ECO:0007669"/>
    <property type="project" value="TreeGrafter"/>
</dbReference>
<keyword evidence="8 10" id="KW-0418">Kinase</keyword>
<accession>A0AAV7FIB3</accession>
<comment type="cofactor">
    <cofactor evidence="1 10">
        <name>Mg(2+)</name>
        <dbReference type="ChEBI" id="CHEBI:18420"/>
    </cofactor>
</comment>
<keyword evidence="6 10" id="KW-0660">Purine salvage</keyword>
<keyword evidence="5 10" id="KW-0808">Transferase</keyword>
<dbReference type="Proteomes" id="UP000775213">
    <property type="component" value="Unassembled WGS sequence"/>
</dbReference>
<comment type="pathway">
    <text evidence="2 10">Purine metabolism; AMP biosynthesis via salvage pathway; AMP from adenosine: step 1/1.</text>
</comment>
<evidence type="ECO:0000256" key="8">
    <source>
        <dbReference type="ARBA" id="ARBA00022777"/>
    </source>
</evidence>
<organism evidence="12 13">
    <name type="scientific">Dendrobium chrysotoxum</name>
    <name type="common">Orchid</name>
    <dbReference type="NCBI Taxonomy" id="161865"/>
    <lineage>
        <taxon>Eukaryota</taxon>
        <taxon>Viridiplantae</taxon>
        <taxon>Streptophyta</taxon>
        <taxon>Embryophyta</taxon>
        <taxon>Tracheophyta</taxon>
        <taxon>Spermatophyta</taxon>
        <taxon>Magnoliopsida</taxon>
        <taxon>Liliopsida</taxon>
        <taxon>Asparagales</taxon>
        <taxon>Orchidaceae</taxon>
        <taxon>Epidendroideae</taxon>
        <taxon>Malaxideae</taxon>
        <taxon>Dendrobiinae</taxon>
        <taxon>Dendrobium</taxon>
    </lineage>
</organism>
<dbReference type="InterPro" id="IPR011611">
    <property type="entry name" value="PfkB_dom"/>
</dbReference>
<dbReference type="PANTHER" id="PTHR45769:SF3">
    <property type="entry name" value="ADENOSINE KINASE"/>
    <property type="match status" value="1"/>
</dbReference>
<protein>
    <recommendedName>
        <fullName evidence="4 10">Adenosine kinase</fullName>
        <shortName evidence="10">AK</shortName>
        <ecNumber evidence="4 10">2.7.1.20</ecNumber>
    </recommendedName>
    <alternativeName>
        <fullName evidence="10">Adenosine 5'-phosphotransferase</fullName>
    </alternativeName>
</protein>
<dbReference type="InterPro" id="IPR001805">
    <property type="entry name" value="Adenokinase"/>
</dbReference>
<dbReference type="InterPro" id="IPR029056">
    <property type="entry name" value="Ribokinase-like"/>
</dbReference>
<dbReference type="EC" id="2.7.1.20" evidence="4 10"/>
<keyword evidence="7 10" id="KW-0547">Nucleotide-binding</keyword>
<dbReference type="GO" id="GO:0006166">
    <property type="term" value="P:purine ribonucleoside salvage"/>
    <property type="evidence" value="ECO:0007669"/>
    <property type="project" value="UniProtKB-KW"/>
</dbReference>
<evidence type="ECO:0000256" key="4">
    <source>
        <dbReference type="ARBA" id="ARBA00012119"/>
    </source>
</evidence>
<evidence type="ECO:0000256" key="1">
    <source>
        <dbReference type="ARBA" id="ARBA00001946"/>
    </source>
</evidence>
<evidence type="ECO:0000256" key="9">
    <source>
        <dbReference type="ARBA" id="ARBA00022840"/>
    </source>
</evidence>
<evidence type="ECO:0000256" key="7">
    <source>
        <dbReference type="ARBA" id="ARBA00022741"/>
    </source>
</evidence>
<sequence>MGTARCEVNILFLECSFGPFVVNRLRSFNDVPSCQFGSYDNFYRRQRQELGCNEAANCYKSDHLKRPENWKLVEKAQYIYIAGFFLTVSPESILLAVEHAAANYKEKVFPYVDYIFGSETEAIIFSRVRGWETDNVEEIAL</sequence>
<evidence type="ECO:0000256" key="6">
    <source>
        <dbReference type="ARBA" id="ARBA00022726"/>
    </source>
</evidence>
<proteinExistence type="inferred from homology"/>
<dbReference type="EMBL" id="JAGFBR010000807">
    <property type="protein sequence ID" value="KAH0433786.1"/>
    <property type="molecule type" value="Genomic_DNA"/>
</dbReference>
<reference evidence="12 13" key="1">
    <citation type="journal article" date="2021" name="Hortic Res">
        <title>Chromosome-scale assembly of the Dendrobium chrysotoxum genome enhances the understanding of orchid evolution.</title>
        <authorList>
            <person name="Zhang Y."/>
            <person name="Zhang G.Q."/>
            <person name="Zhang D."/>
            <person name="Liu X.D."/>
            <person name="Xu X.Y."/>
            <person name="Sun W.H."/>
            <person name="Yu X."/>
            <person name="Zhu X."/>
            <person name="Wang Z.W."/>
            <person name="Zhao X."/>
            <person name="Zhong W.Y."/>
            <person name="Chen H."/>
            <person name="Yin W.L."/>
            <person name="Huang T."/>
            <person name="Niu S.C."/>
            <person name="Liu Z.J."/>
        </authorList>
    </citation>
    <scope>NUCLEOTIDE SEQUENCE [LARGE SCALE GENOMIC DNA]</scope>
    <source>
        <strain evidence="12">Lindl</strain>
    </source>
</reference>
<evidence type="ECO:0000256" key="5">
    <source>
        <dbReference type="ARBA" id="ARBA00022679"/>
    </source>
</evidence>
<keyword evidence="13" id="KW-1185">Reference proteome</keyword>
<dbReference type="GO" id="GO:0005829">
    <property type="term" value="C:cytosol"/>
    <property type="evidence" value="ECO:0007669"/>
    <property type="project" value="TreeGrafter"/>
</dbReference>
<comment type="caution">
    <text evidence="12">The sequence shown here is derived from an EMBL/GenBank/DDBJ whole genome shotgun (WGS) entry which is preliminary data.</text>
</comment>
<comment type="catalytic activity">
    <reaction evidence="10">
        <text>adenosine + ATP = AMP + ADP + H(+)</text>
        <dbReference type="Rhea" id="RHEA:20824"/>
        <dbReference type="ChEBI" id="CHEBI:15378"/>
        <dbReference type="ChEBI" id="CHEBI:16335"/>
        <dbReference type="ChEBI" id="CHEBI:30616"/>
        <dbReference type="ChEBI" id="CHEBI:456215"/>
        <dbReference type="ChEBI" id="CHEBI:456216"/>
        <dbReference type="EC" id="2.7.1.20"/>
    </reaction>
</comment>
<dbReference type="GO" id="GO:0004001">
    <property type="term" value="F:adenosine kinase activity"/>
    <property type="evidence" value="ECO:0007669"/>
    <property type="project" value="UniProtKB-UniRule"/>
</dbReference>
<evidence type="ECO:0000313" key="13">
    <source>
        <dbReference type="Proteomes" id="UP000775213"/>
    </source>
</evidence>
<comment type="similarity">
    <text evidence="3 10">Belongs to the carbohydrate kinase PfkB family.</text>
</comment>
<name>A0AAV7FIB3_DENCH</name>
<keyword evidence="10" id="KW-0460">Magnesium</keyword>
<dbReference type="PANTHER" id="PTHR45769">
    <property type="entry name" value="ADENOSINE KINASE"/>
    <property type="match status" value="1"/>
</dbReference>
<evidence type="ECO:0000256" key="10">
    <source>
        <dbReference type="RuleBase" id="RU368116"/>
    </source>
</evidence>
<comment type="function">
    <text evidence="10">ATP dependent phosphorylation of adenosine and other related nucleoside analogs to monophosphate derivatives.</text>
</comment>
<evidence type="ECO:0000256" key="3">
    <source>
        <dbReference type="ARBA" id="ARBA00010688"/>
    </source>
</evidence>
<gene>
    <name evidence="12" type="ORF">IEQ34_026969</name>
</gene>
<dbReference type="GO" id="GO:0044209">
    <property type="term" value="P:AMP salvage"/>
    <property type="evidence" value="ECO:0007669"/>
    <property type="project" value="UniProtKB-UniRule"/>
</dbReference>
<dbReference type="Pfam" id="PF00294">
    <property type="entry name" value="PfkB"/>
    <property type="match status" value="1"/>
</dbReference>
<keyword evidence="9 10" id="KW-0067">ATP-binding</keyword>
<dbReference type="Gene3D" id="3.40.1190.20">
    <property type="match status" value="2"/>
</dbReference>
<dbReference type="SUPFAM" id="SSF53613">
    <property type="entry name" value="Ribokinase-like"/>
    <property type="match status" value="1"/>
</dbReference>
<dbReference type="AlphaFoldDB" id="A0AAV7FIB3"/>
<dbReference type="GO" id="GO:0005634">
    <property type="term" value="C:nucleus"/>
    <property type="evidence" value="ECO:0007669"/>
    <property type="project" value="TreeGrafter"/>
</dbReference>